<dbReference type="AlphaFoldDB" id="A0A4R6BU58"/>
<dbReference type="GO" id="GO:0016787">
    <property type="term" value="F:hydrolase activity"/>
    <property type="evidence" value="ECO:0007669"/>
    <property type="project" value="UniProtKB-UniRule"/>
</dbReference>
<dbReference type="Proteomes" id="UP000294802">
    <property type="component" value="Unassembled WGS sequence"/>
</dbReference>
<keyword evidence="3 4" id="KW-0443">Lipid metabolism</keyword>
<evidence type="ECO:0000313" key="7">
    <source>
        <dbReference type="Proteomes" id="UP000294802"/>
    </source>
</evidence>
<name>A0A4R6BU58_9STAP</name>
<sequence>MTTRAVVLGGGGIAGIAWESGVIAGLADNGIKLNTADKVIGTSAGSIVGSALTNGQSMKDYLAAMASQSAEQDQSLASMDFFELFGRAAAGSSAEEIGKNFGRITQSREPAIADDARNNRMKQLVGQFNWTDALTTTALNVETGKTHQFNKDSGVELLQAVAASSAVPGIWGSVHLNGEDWIDGGLTSGNNAQFAEGYDQVVVIAMIEQGQGTLPNVYDEVKELSKNSNVILITPDDTSRPLVADSFNASLVEKIGAAGYAQGVKLAHENADLRKYWYN</sequence>
<organism evidence="6 7">
    <name type="scientific">Macrococcus lamae</name>
    <dbReference type="NCBI Taxonomy" id="198484"/>
    <lineage>
        <taxon>Bacteria</taxon>
        <taxon>Bacillati</taxon>
        <taxon>Bacillota</taxon>
        <taxon>Bacilli</taxon>
        <taxon>Bacillales</taxon>
        <taxon>Staphylococcaceae</taxon>
        <taxon>Macrococcus</taxon>
    </lineage>
</organism>
<dbReference type="OrthoDB" id="9770965at2"/>
<gene>
    <name evidence="6" type="ORF">ERX29_06210</name>
</gene>
<feature type="short sequence motif" description="GXSXG" evidence="4">
    <location>
        <begin position="41"/>
        <end position="45"/>
    </location>
</feature>
<dbReference type="SUPFAM" id="SSF52151">
    <property type="entry name" value="FabD/lysophospholipase-like"/>
    <property type="match status" value="1"/>
</dbReference>
<feature type="domain" description="PNPLA" evidence="5">
    <location>
        <begin position="6"/>
        <end position="196"/>
    </location>
</feature>
<reference evidence="6 7" key="1">
    <citation type="submission" date="2019-01" db="EMBL/GenBank/DDBJ databases">
        <title>Draft genome sequences of the type strains of six Macrococcus species.</title>
        <authorList>
            <person name="Mazhar S."/>
            <person name="Altermann E."/>
            <person name="Hill C."/>
            <person name="Mcauliffe O."/>
        </authorList>
    </citation>
    <scope>NUCLEOTIDE SEQUENCE [LARGE SCALE GENOMIC DNA]</scope>
    <source>
        <strain evidence="6 7">CCM4815</strain>
    </source>
</reference>
<dbReference type="RefSeq" id="WP_133443837.1">
    <property type="nucleotide sequence ID" value="NZ_SCWB01000009.1"/>
</dbReference>
<proteinExistence type="predicted"/>
<evidence type="ECO:0000256" key="4">
    <source>
        <dbReference type="PROSITE-ProRule" id="PRU01161"/>
    </source>
</evidence>
<evidence type="ECO:0000313" key="6">
    <source>
        <dbReference type="EMBL" id="TDM10635.1"/>
    </source>
</evidence>
<keyword evidence="2 4" id="KW-0442">Lipid degradation</keyword>
<dbReference type="InterPro" id="IPR002641">
    <property type="entry name" value="PNPLA_dom"/>
</dbReference>
<dbReference type="EMBL" id="SCWB01000009">
    <property type="protein sequence ID" value="TDM10635.1"/>
    <property type="molecule type" value="Genomic_DNA"/>
</dbReference>
<evidence type="ECO:0000259" key="5">
    <source>
        <dbReference type="PROSITE" id="PS51635"/>
    </source>
</evidence>
<protein>
    <submittedName>
        <fullName evidence="6">Patatin-like phospholipase family protein</fullName>
    </submittedName>
</protein>
<dbReference type="Pfam" id="PF01734">
    <property type="entry name" value="Patatin"/>
    <property type="match status" value="1"/>
</dbReference>
<comment type="caution">
    <text evidence="6">The sequence shown here is derived from an EMBL/GenBank/DDBJ whole genome shotgun (WGS) entry which is preliminary data.</text>
</comment>
<feature type="short sequence motif" description="GXGXXG" evidence="4">
    <location>
        <begin position="10"/>
        <end position="15"/>
    </location>
</feature>
<dbReference type="InterPro" id="IPR016035">
    <property type="entry name" value="Acyl_Trfase/lysoPLipase"/>
</dbReference>
<evidence type="ECO:0000256" key="3">
    <source>
        <dbReference type="ARBA" id="ARBA00023098"/>
    </source>
</evidence>
<feature type="short sequence motif" description="DGA/G" evidence="4">
    <location>
        <begin position="183"/>
        <end position="185"/>
    </location>
</feature>
<dbReference type="GO" id="GO:0016042">
    <property type="term" value="P:lipid catabolic process"/>
    <property type="evidence" value="ECO:0007669"/>
    <property type="project" value="UniProtKB-UniRule"/>
</dbReference>
<feature type="active site" description="Proton acceptor" evidence="4">
    <location>
        <position position="183"/>
    </location>
</feature>
<dbReference type="PROSITE" id="PS51635">
    <property type="entry name" value="PNPLA"/>
    <property type="match status" value="1"/>
</dbReference>
<dbReference type="PANTHER" id="PTHR14226">
    <property type="entry name" value="NEUROPATHY TARGET ESTERASE/SWISS CHEESE D.MELANOGASTER"/>
    <property type="match status" value="1"/>
</dbReference>
<dbReference type="InterPro" id="IPR050301">
    <property type="entry name" value="NTE"/>
</dbReference>
<keyword evidence="1 4" id="KW-0378">Hydrolase</keyword>
<evidence type="ECO:0000256" key="2">
    <source>
        <dbReference type="ARBA" id="ARBA00022963"/>
    </source>
</evidence>
<keyword evidence="7" id="KW-1185">Reference proteome</keyword>
<dbReference type="PANTHER" id="PTHR14226:SF57">
    <property type="entry name" value="BLR7027 PROTEIN"/>
    <property type="match status" value="1"/>
</dbReference>
<dbReference type="Gene3D" id="3.40.1090.10">
    <property type="entry name" value="Cytosolic phospholipase A2 catalytic domain"/>
    <property type="match status" value="2"/>
</dbReference>
<accession>A0A4R6BU58</accession>
<feature type="active site" description="Nucleophile" evidence="4">
    <location>
        <position position="43"/>
    </location>
</feature>
<evidence type="ECO:0000256" key="1">
    <source>
        <dbReference type="ARBA" id="ARBA00022801"/>
    </source>
</evidence>